<dbReference type="InterPro" id="IPR011251">
    <property type="entry name" value="Luciferase-like_dom"/>
</dbReference>
<evidence type="ECO:0000256" key="2">
    <source>
        <dbReference type="ARBA" id="ARBA00074555"/>
    </source>
</evidence>
<dbReference type="PANTHER" id="PTHR30137">
    <property type="entry name" value="LUCIFERASE-LIKE MONOOXYGENASE"/>
    <property type="match status" value="1"/>
</dbReference>
<comment type="similarity">
    <text evidence="1">To bacterial alkanal monooxygenase alpha and beta chains.</text>
</comment>
<dbReference type="OrthoDB" id="9780518at2"/>
<dbReference type="FunFam" id="3.20.20.30:FF:000002">
    <property type="entry name" value="LLM class flavin-dependent oxidoreductase"/>
    <property type="match status" value="1"/>
</dbReference>
<accession>A0A1I2XPH6</accession>
<gene>
    <name evidence="4" type="ORF">SAMN05421739_106170</name>
</gene>
<dbReference type="Proteomes" id="UP000198724">
    <property type="component" value="Unassembled WGS sequence"/>
</dbReference>
<sequence length="337" mass="36710">MSSNNKTLSDIALSVLDLVPIQEGKTATDAFRTSADLARHVEALGYKRYWLAEHHNMPGIASSATVVLIGHIAGSTKSIRVGSGGIMLPNHAPLVVAEQFGTLESLFPGRIDLGLGRAPGTDGLTAMALRRDLRGDVDDFPKNVQELQYYLGPVDPEAKVRAIPGQGLEVPIWLLGSSTYSAQLAAMLGLPFAFASHFAPAALQAALKIYRDTFQPSEHLKEPYAIACVNGVVADTDSEAEKLATTLYQSFLNVIRGTANPQQPPVDSMEGLWSQNEKYAVHQMLRYTFTGSPATVKEEIEAFLAETQVDELMFASHIYEHKARLRSYELLAELAKK</sequence>
<dbReference type="Gene3D" id="3.20.20.30">
    <property type="entry name" value="Luciferase-like domain"/>
    <property type="match status" value="1"/>
</dbReference>
<dbReference type="AlphaFoldDB" id="A0A1I2XPH6"/>
<evidence type="ECO:0000313" key="5">
    <source>
        <dbReference type="Proteomes" id="UP000198724"/>
    </source>
</evidence>
<name>A0A1I2XPH6_9BACT</name>
<feature type="domain" description="Luciferase-like" evidence="3">
    <location>
        <begin position="22"/>
        <end position="310"/>
    </location>
</feature>
<dbReference type="GO" id="GO:0016705">
    <property type="term" value="F:oxidoreductase activity, acting on paired donors, with incorporation or reduction of molecular oxygen"/>
    <property type="evidence" value="ECO:0007669"/>
    <property type="project" value="InterPro"/>
</dbReference>
<protein>
    <recommendedName>
        <fullName evidence="2">Luciferase-like monooxygenase</fullName>
    </recommendedName>
</protein>
<dbReference type="PANTHER" id="PTHR30137:SF6">
    <property type="entry name" value="LUCIFERASE-LIKE MONOOXYGENASE"/>
    <property type="match status" value="1"/>
</dbReference>
<keyword evidence="5" id="KW-1185">Reference proteome</keyword>
<proteinExistence type="predicted"/>
<dbReference type="RefSeq" id="WP_092104164.1">
    <property type="nucleotide sequence ID" value="NZ_FOOT01000006.1"/>
</dbReference>
<dbReference type="EMBL" id="FOOT01000006">
    <property type="protein sequence ID" value="SFH15394.1"/>
    <property type="molecule type" value="Genomic_DNA"/>
</dbReference>
<dbReference type="InterPro" id="IPR019949">
    <property type="entry name" value="CmoO-like"/>
</dbReference>
<dbReference type="STRING" id="1436961.SAMN05421739_106170"/>
<reference evidence="5" key="1">
    <citation type="submission" date="2016-10" db="EMBL/GenBank/DDBJ databases">
        <authorList>
            <person name="Varghese N."/>
            <person name="Submissions S."/>
        </authorList>
    </citation>
    <scope>NUCLEOTIDE SEQUENCE [LARGE SCALE GENOMIC DNA]</scope>
    <source>
        <strain evidence="5">LP51</strain>
    </source>
</reference>
<evidence type="ECO:0000256" key="1">
    <source>
        <dbReference type="ARBA" id="ARBA00007789"/>
    </source>
</evidence>
<dbReference type="SUPFAM" id="SSF51679">
    <property type="entry name" value="Bacterial luciferase-like"/>
    <property type="match status" value="1"/>
</dbReference>
<dbReference type="Pfam" id="PF00296">
    <property type="entry name" value="Bac_luciferase"/>
    <property type="match status" value="1"/>
</dbReference>
<organism evidence="4 5">
    <name type="scientific">Pontibacter chinhatensis</name>
    <dbReference type="NCBI Taxonomy" id="1436961"/>
    <lineage>
        <taxon>Bacteria</taxon>
        <taxon>Pseudomonadati</taxon>
        <taxon>Bacteroidota</taxon>
        <taxon>Cytophagia</taxon>
        <taxon>Cytophagales</taxon>
        <taxon>Hymenobacteraceae</taxon>
        <taxon>Pontibacter</taxon>
    </lineage>
</organism>
<evidence type="ECO:0000259" key="3">
    <source>
        <dbReference type="Pfam" id="PF00296"/>
    </source>
</evidence>
<dbReference type="NCBIfam" id="TIGR03558">
    <property type="entry name" value="oxido_grp_1"/>
    <property type="match status" value="1"/>
</dbReference>
<dbReference type="InterPro" id="IPR050766">
    <property type="entry name" value="Bact_Lucif_Oxidored"/>
</dbReference>
<evidence type="ECO:0000313" key="4">
    <source>
        <dbReference type="EMBL" id="SFH15394.1"/>
    </source>
</evidence>
<dbReference type="CDD" id="cd00347">
    <property type="entry name" value="Flavin_utilizing_monoxygenases"/>
    <property type="match status" value="1"/>
</dbReference>
<dbReference type="GO" id="GO:0005829">
    <property type="term" value="C:cytosol"/>
    <property type="evidence" value="ECO:0007669"/>
    <property type="project" value="TreeGrafter"/>
</dbReference>
<dbReference type="InterPro" id="IPR036661">
    <property type="entry name" value="Luciferase-like_sf"/>
</dbReference>